<keyword evidence="2" id="KW-0238">DNA-binding</keyword>
<keyword evidence="6" id="KW-1185">Reference proteome</keyword>
<dbReference type="PROSITE" id="PS01124">
    <property type="entry name" value="HTH_ARAC_FAMILY_2"/>
    <property type="match status" value="1"/>
</dbReference>
<evidence type="ECO:0000256" key="1">
    <source>
        <dbReference type="ARBA" id="ARBA00023015"/>
    </source>
</evidence>
<dbReference type="InterPro" id="IPR050204">
    <property type="entry name" value="AraC_XylS_family_regulators"/>
</dbReference>
<sequence length="286" mass="32199">MPFRIVLPTPALRPFVQHYLLVHVRYDGVDPRQAMKPTTPAPQQCLYFYPRGGVRTFHHKENRFIDLPRSILVGPQVSRLDLHLPVEHLVVGAAFWPGGLHRLLGVPVSEMLDFSVESRALLGPAVAEVAARLEEATSYATMLATLETYLLHMLRRLRSEAEQPLDRLLAVLLPGGHLGFPLDHLAAEACLSPRQFERKFVERVGLNPKLFARIARFDRAFRLKERQPGLDWLAVAVRCGYYDYRHLVRDFREFAGVTPPQLLAAETAHTRVAGGAAAHYLPVLGL</sequence>
<evidence type="ECO:0000313" key="5">
    <source>
        <dbReference type="EMBL" id="TVT41817.1"/>
    </source>
</evidence>
<dbReference type="GO" id="GO:0003700">
    <property type="term" value="F:DNA-binding transcription factor activity"/>
    <property type="evidence" value="ECO:0007669"/>
    <property type="project" value="InterPro"/>
</dbReference>
<dbReference type="SMART" id="SM00342">
    <property type="entry name" value="HTH_ARAC"/>
    <property type="match status" value="1"/>
</dbReference>
<feature type="domain" description="HTH araC/xylS-type" evidence="4">
    <location>
        <begin position="166"/>
        <end position="265"/>
    </location>
</feature>
<dbReference type="PANTHER" id="PTHR46796:SF13">
    <property type="entry name" value="HTH-TYPE TRANSCRIPTIONAL ACTIVATOR RHAS"/>
    <property type="match status" value="1"/>
</dbReference>
<dbReference type="AlphaFoldDB" id="A0A558BZ65"/>
<evidence type="ECO:0000259" key="4">
    <source>
        <dbReference type="PROSITE" id="PS01124"/>
    </source>
</evidence>
<dbReference type="InterPro" id="IPR018060">
    <property type="entry name" value="HTH_AraC"/>
</dbReference>
<evidence type="ECO:0000256" key="3">
    <source>
        <dbReference type="ARBA" id="ARBA00023163"/>
    </source>
</evidence>
<comment type="caution">
    <text evidence="5">The sequence shown here is derived from an EMBL/GenBank/DDBJ whole genome shotgun (WGS) entry which is preliminary data.</text>
</comment>
<keyword evidence="1" id="KW-0805">Transcription regulation</keyword>
<dbReference type="Pfam" id="PF20240">
    <property type="entry name" value="DUF6597"/>
    <property type="match status" value="1"/>
</dbReference>
<reference evidence="5 6" key="1">
    <citation type="submission" date="2019-07" db="EMBL/GenBank/DDBJ databases">
        <title>Hymenobacter sp. straun FUR1 Genome sequencing and assembly.</title>
        <authorList>
            <person name="Chhetri G."/>
        </authorList>
    </citation>
    <scope>NUCLEOTIDE SEQUENCE [LARGE SCALE GENOMIC DNA]</scope>
    <source>
        <strain evidence="5 6">Fur1</strain>
    </source>
</reference>
<dbReference type="EMBL" id="VMRJ01000002">
    <property type="protein sequence ID" value="TVT41817.1"/>
    <property type="molecule type" value="Genomic_DNA"/>
</dbReference>
<accession>A0A558BZ65</accession>
<proteinExistence type="predicted"/>
<name>A0A558BZ65_9BACT</name>
<dbReference type="PANTHER" id="PTHR46796">
    <property type="entry name" value="HTH-TYPE TRANSCRIPTIONAL ACTIVATOR RHAS-RELATED"/>
    <property type="match status" value="1"/>
</dbReference>
<keyword evidence="3" id="KW-0804">Transcription</keyword>
<dbReference type="Pfam" id="PF12833">
    <property type="entry name" value="HTH_18"/>
    <property type="match status" value="1"/>
</dbReference>
<dbReference type="InterPro" id="IPR046532">
    <property type="entry name" value="DUF6597"/>
</dbReference>
<dbReference type="OrthoDB" id="2559672at2"/>
<evidence type="ECO:0000256" key="2">
    <source>
        <dbReference type="ARBA" id="ARBA00023125"/>
    </source>
</evidence>
<gene>
    <name evidence="5" type="ORF">FNT36_10365</name>
</gene>
<organism evidence="5 6">
    <name type="scientific">Hymenobacter setariae</name>
    <dbReference type="NCBI Taxonomy" id="2594794"/>
    <lineage>
        <taxon>Bacteria</taxon>
        <taxon>Pseudomonadati</taxon>
        <taxon>Bacteroidota</taxon>
        <taxon>Cytophagia</taxon>
        <taxon>Cytophagales</taxon>
        <taxon>Hymenobacteraceae</taxon>
        <taxon>Hymenobacter</taxon>
    </lineage>
</organism>
<evidence type="ECO:0000313" key="6">
    <source>
        <dbReference type="Proteomes" id="UP000317624"/>
    </source>
</evidence>
<dbReference type="Proteomes" id="UP000317624">
    <property type="component" value="Unassembled WGS sequence"/>
</dbReference>
<dbReference type="GO" id="GO:0043565">
    <property type="term" value="F:sequence-specific DNA binding"/>
    <property type="evidence" value="ECO:0007669"/>
    <property type="project" value="InterPro"/>
</dbReference>
<dbReference type="RefSeq" id="WP_144847159.1">
    <property type="nucleotide sequence ID" value="NZ_VMRJ01000002.1"/>
</dbReference>
<protein>
    <submittedName>
        <fullName evidence="5">AraC family transcriptional regulator</fullName>
    </submittedName>
</protein>
<dbReference type="Gene3D" id="1.10.10.60">
    <property type="entry name" value="Homeodomain-like"/>
    <property type="match status" value="1"/>
</dbReference>